<dbReference type="STRING" id="391625.PPSIR1_27273"/>
<dbReference type="EMBL" id="ABCS01000022">
    <property type="protein sequence ID" value="EDM79139.1"/>
    <property type="molecule type" value="Genomic_DNA"/>
</dbReference>
<dbReference type="AlphaFoldDB" id="A6G4L9"/>
<evidence type="ECO:0000259" key="1">
    <source>
        <dbReference type="PROSITE" id="PS50075"/>
    </source>
</evidence>
<protein>
    <recommendedName>
        <fullName evidence="1">Carrier domain-containing protein</fullName>
    </recommendedName>
</protein>
<feature type="domain" description="Carrier" evidence="1">
    <location>
        <begin position="6"/>
        <end position="84"/>
    </location>
</feature>
<reference evidence="2 3" key="1">
    <citation type="submission" date="2007-06" db="EMBL/GenBank/DDBJ databases">
        <authorList>
            <person name="Shimkets L."/>
            <person name="Ferriera S."/>
            <person name="Johnson J."/>
            <person name="Kravitz S."/>
            <person name="Beeson K."/>
            <person name="Sutton G."/>
            <person name="Rogers Y.-H."/>
            <person name="Friedman R."/>
            <person name="Frazier M."/>
            <person name="Venter J.C."/>
        </authorList>
    </citation>
    <scope>NUCLEOTIDE SEQUENCE [LARGE SCALE GENOMIC DNA]</scope>
    <source>
        <strain evidence="2 3">SIR-1</strain>
    </source>
</reference>
<dbReference type="SUPFAM" id="SSF47336">
    <property type="entry name" value="ACP-like"/>
    <property type="match status" value="1"/>
</dbReference>
<gene>
    <name evidence="2" type="ORF">PPSIR1_27273</name>
</gene>
<sequence length="85" mass="9525">MTEANTIEADIREYIISNILDNQDDGNLTAESPLLEWGILNSLQILSLVDFMETKYSIKIEPTDLRPQNMATISSIAALVRTRQG</sequence>
<dbReference type="PROSITE" id="PS50075">
    <property type="entry name" value="CARRIER"/>
    <property type="match status" value="1"/>
</dbReference>
<keyword evidence="3" id="KW-1185">Reference proteome</keyword>
<dbReference type="RefSeq" id="WP_006971668.1">
    <property type="nucleotide sequence ID" value="NZ_ABCS01000022.1"/>
</dbReference>
<dbReference type="Proteomes" id="UP000005801">
    <property type="component" value="Unassembled WGS sequence"/>
</dbReference>
<accession>A6G4L9</accession>
<dbReference type="OrthoDB" id="2625323at2"/>
<dbReference type="InterPro" id="IPR036736">
    <property type="entry name" value="ACP-like_sf"/>
</dbReference>
<name>A6G4L9_9BACT</name>
<proteinExistence type="predicted"/>
<organism evidence="2 3">
    <name type="scientific">Plesiocystis pacifica SIR-1</name>
    <dbReference type="NCBI Taxonomy" id="391625"/>
    <lineage>
        <taxon>Bacteria</taxon>
        <taxon>Pseudomonadati</taxon>
        <taxon>Myxococcota</taxon>
        <taxon>Polyangia</taxon>
        <taxon>Nannocystales</taxon>
        <taxon>Nannocystaceae</taxon>
        <taxon>Plesiocystis</taxon>
    </lineage>
</organism>
<dbReference type="Pfam" id="PF00550">
    <property type="entry name" value="PP-binding"/>
    <property type="match status" value="1"/>
</dbReference>
<comment type="caution">
    <text evidence="2">The sequence shown here is derived from an EMBL/GenBank/DDBJ whole genome shotgun (WGS) entry which is preliminary data.</text>
</comment>
<evidence type="ECO:0000313" key="2">
    <source>
        <dbReference type="EMBL" id="EDM79139.1"/>
    </source>
</evidence>
<evidence type="ECO:0000313" key="3">
    <source>
        <dbReference type="Proteomes" id="UP000005801"/>
    </source>
</evidence>
<dbReference type="InterPro" id="IPR009081">
    <property type="entry name" value="PP-bd_ACP"/>
</dbReference>
<dbReference type="Gene3D" id="1.10.1200.10">
    <property type="entry name" value="ACP-like"/>
    <property type="match status" value="1"/>
</dbReference>